<feature type="transmembrane region" description="Helical" evidence="7">
    <location>
        <begin position="268"/>
        <end position="288"/>
    </location>
</feature>
<reference evidence="10" key="1">
    <citation type="submission" date="2009-11" db="EMBL/GenBank/DDBJ databases">
        <title>The complete chromosome 1 of Sphaerobacter thermophilus DSM 20745.</title>
        <authorList>
            <person name="Lucas S."/>
            <person name="Copeland A."/>
            <person name="Lapidus A."/>
            <person name="Glavina del Rio T."/>
            <person name="Dalin E."/>
            <person name="Tice H."/>
            <person name="Bruce D."/>
            <person name="Goodwin L."/>
            <person name="Pitluck S."/>
            <person name="Kyrpides N."/>
            <person name="Mavromatis K."/>
            <person name="Ivanova N."/>
            <person name="Mikhailova N."/>
            <person name="LaButti K.M."/>
            <person name="Clum A."/>
            <person name="Sun H.I."/>
            <person name="Brettin T."/>
            <person name="Detter J.C."/>
            <person name="Han C."/>
            <person name="Larimer F."/>
            <person name="Land M."/>
            <person name="Hauser L."/>
            <person name="Markowitz V."/>
            <person name="Cheng J.F."/>
            <person name="Hugenholtz P."/>
            <person name="Woyke T."/>
            <person name="Wu D."/>
            <person name="Steenblock K."/>
            <person name="Schneider S."/>
            <person name="Pukall R."/>
            <person name="Goeker M."/>
            <person name="Klenk H.P."/>
            <person name="Eisen J.A."/>
        </authorList>
    </citation>
    <scope>NUCLEOTIDE SEQUENCE [LARGE SCALE GENOMIC DNA]</scope>
    <source>
        <strain evidence="10">ATCC 49802 / DSM 20745 / S 6022</strain>
    </source>
</reference>
<evidence type="ECO:0000313" key="9">
    <source>
        <dbReference type="EMBL" id="ACZ37963.1"/>
    </source>
</evidence>
<dbReference type="CDD" id="cd06261">
    <property type="entry name" value="TM_PBP2"/>
    <property type="match status" value="1"/>
</dbReference>
<dbReference type="Pfam" id="PF12911">
    <property type="entry name" value="OppC_N"/>
    <property type="match status" value="1"/>
</dbReference>
<comment type="similarity">
    <text evidence="7">Belongs to the binding-protein-dependent transport system permease family.</text>
</comment>
<evidence type="ECO:0000256" key="5">
    <source>
        <dbReference type="ARBA" id="ARBA00022989"/>
    </source>
</evidence>
<dbReference type="GO" id="GO:0055085">
    <property type="term" value="P:transmembrane transport"/>
    <property type="evidence" value="ECO:0007669"/>
    <property type="project" value="InterPro"/>
</dbReference>
<dbReference type="Pfam" id="PF00528">
    <property type="entry name" value="BPD_transp_1"/>
    <property type="match status" value="1"/>
</dbReference>
<evidence type="ECO:0000256" key="4">
    <source>
        <dbReference type="ARBA" id="ARBA00022692"/>
    </source>
</evidence>
<keyword evidence="6 7" id="KW-0472">Membrane</keyword>
<dbReference type="HOGENOM" id="CLU_028518_1_1_0"/>
<dbReference type="GO" id="GO:0005886">
    <property type="term" value="C:plasma membrane"/>
    <property type="evidence" value="ECO:0007669"/>
    <property type="project" value="UniProtKB-SubCell"/>
</dbReference>
<dbReference type="RefSeq" id="WP_012871010.1">
    <property type="nucleotide sequence ID" value="NC_013523.1"/>
</dbReference>
<dbReference type="InterPro" id="IPR000515">
    <property type="entry name" value="MetI-like"/>
</dbReference>
<dbReference type="PANTHER" id="PTHR43386">
    <property type="entry name" value="OLIGOPEPTIDE TRANSPORT SYSTEM PERMEASE PROTEIN APPC"/>
    <property type="match status" value="1"/>
</dbReference>
<feature type="transmembrane region" description="Helical" evidence="7">
    <location>
        <begin position="209"/>
        <end position="231"/>
    </location>
</feature>
<evidence type="ECO:0000256" key="6">
    <source>
        <dbReference type="ARBA" id="ARBA00023136"/>
    </source>
</evidence>
<keyword evidence="5 7" id="KW-1133">Transmembrane helix</keyword>
<dbReference type="InterPro" id="IPR050366">
    <property type="entry name" value="BP-dependent_transpt_permease"/>
</dbReference>
<protein>
    <submittedName>
        <fullName evidence="9">Binding-protein-dependent transport systems inner membrane component</fullName>
    </submittedName>
</protein>
<dbReference type="PROSITE" id="PS50928">
    <property type="entry name" value="ABC_TM1"/>
    <property type="match status" value="1"/>
</dbReference>
<evidence type="ECO:0000313" key="10">
    <source>
        <dbReference type="Proteomes" id="UP000002027"/>
    </source>
</evidence>
<keyword evidence="10" id="KW-1185">Reference proteome</keyword>
<keyword evidence="2 7" id="KW-0813">Transport</keyword>
<dbReference type="PANTHER" id="PTHR43386:SF1">
    <property type="entry name" value="D,D-DIPEPTIDE TRANSPORT SYSTEM PERMEASE PROTEIN DDPC-RELATED"/>
    <property type="match status" value="1"/>
</dbReference>
<sequence length="299" mass="32875">MQETAARTTVEFQRLARKPESQARIVWRNFRRNRLAVAGGVVVILLYLVAIFATALAPQDYAAFNRGKPLHPPSAEHWFGTDRQTRDVFSRVIVGSRVSLSVGLVSAGMIIVIGVTLGAIAGYFGGLVDNLIMRFTDIMLAIPGFFLLLTAAALFKPGLQTTMIVIGLTSWMSTARLVRGEFLRVKAQDFILAARAIGAPNLRIMVRHVLPNVLAVIIVQLTLWLSFAILLESGLSFLGLGAQPPTPSWGGMLADGRVNMQKAWWETVFPGMAIFLTVLSFNLVGDGLRDAFDPRQRRR</sequence>
<evidence type="ECO:0000256" key="2">
    <source>
        <dbReference type="ARBA" id="ARBA00022448"/>
    </source>
</evidence>
<dbReference type="EMBL" id="CP001823">
    <property type="protein sequence ID" value="ACZ37963.1"/>
    <property type="molecule type" value="Genomic_DNA"/>
</dbReference>
<gene>
    <name evidence="9" type="ordered locus">Sthe_0525</name>
</gene>
<feature type="domain" description="ABC transmembrane type-1" evidence="8">
    <location>
        <begin position="96"/>
        <end position="285"/>
    </location>
</feature>
<dbReference type="FunCoup" id="D1C146">
    <property type="interactions" value="178"/>
</dbReference>
<evidence type="ECO:0000256" key="1">
    <source>
        <dbReference type="ARBA" id="ARBA00004651"/>
    </source>
</evidence>
<keyword evidence="4 7" id="KW-0812">Transmembrane</keyword>
<name>D1C146_SPHTD</name>
<dbReference type="InParanoid" id="D1C146"/>
<dbReference type="InterPro" id="IPR025966">
    <property type="entry name" value="OppC_N"/>
</dbReference>
<dbReference type="eggNOG" id="COG1173">
    <property type="taxonomic scope" value="Bacteria"/>
</dbReference>
<evidence type="ECO:0000256" key="3">
    <source>
        <dbReference type="ARBA" id="ARBA00022475"/>
    </source>
</evidence>
<evidence type="ECO:0000256" key="7">
    <source>
        <dbReference type="RuleBase" id="RU363032"/>
    </source>
</evidence>
<feature type="transmembrane region" description="Helical" evidence="7">
    <location>
        <begin position="161"/>
        <end position="178"/>
    </location>
</feature>
<keyword evidence="3" id="KW-1003">Cell membrane</keyword>
<feature type="transmembrane region" description="Helical" evidence="7">
    <location>
        <begin position="35"/>
        <end position="57"/>
    </location>
</feature>
<accession>D1C146</accession>
<feature type="transmembrane region" description="Helical" evidence="7">
    <location>
        <begin position="104"/>
        <end position="126"/>
    </location>
</feature>
<dbReference type="Gene3D" id="1.10.3720.10">
    <property type="entry name" value="MetI-like"/>
    <property type="match status" value="1"/>
</dbReference>
<proteinExistence type="inferred from homology"/>
<dbReference type="Proteomes" id="UP000002027">
    <property type="component" value="Chromosome 1"/>
</dbReference>
<dbReference type="STRING" id="479434.Sthe_0525"/>
<dbReference type="AlphaFoldDB" id="D1C146"/>
<organism evidence="9 10">
    <name type="scientific">Sphaerobacter thermophilus (strain ATCC 49802 / DSM 20745 / KCCM 41009 / NCIMB 13125 / S 6022)</name>
    <dbReference type="NCBI Taxonomy" id="479434"/>
    <lineage>
        <taxon>Bacteria</taxon>
        <taxon>Pseudomonadati</taxon>
        <taxon>Thermomicrobiota</taxon>
        <taxon>Thermomicrobia</taxon>
        <taxon>Sphaerobacterales</taxon>
        <taxon>Sphaerobacterineae</taxon>
        <taxon>Sphaerobacteraceae</taxon>
        <taxon>Sphaerobacter</taxon>
    </lineage>
</organism>
<dbReference type="KEGG" id="sti:Sthe_0525"/>
<comment type="subcellular location">
    <subcellularLocation>
        <location evidence="1 7">Cell membrane</location>
        <topology evidence="1 7">Multi-pass membrane protein</topology>
    </subcellularLocation>
</comment>
<dbReference type="SUPFAM" id="SSF161098">
    <property type="entry name" value="MetI-like"/>
    <property type="match status" value="1"/>
</dbReference>
<evidence type="ECO:0000259" key="8">
    <source>
        <dbReference type="PROSITE" id="PS50928"/>
    </source>
</evidence>
<dbReference type="OrthoDB" id="9776213at2"/>
<feature type="transmembrane region" description="Helical" evidence="7">
    <location>
        <begin position="138"/>
        <end position="155"/>
    </location>
</feature>
<dbReference type="InterPro" id="IPR035906">
    <property type="entry name" value="MetI-like_sf"/>
</dbReference>
<reference evidence="9 10" key="2">
    <citation type="journal article" date="2010" name="Stand. Genomic Sci.">
        <title>Complete genome sequence of Desulfohalobium retbaense type strain (HR(100)).</title>
        <authorList>
            <person name="Spring S."/>
            <person name="Nolan M."/>
            <person name="Lapidus A."/>
            <person name="Glavina Del Rio T."/>
            <person name="Copeland A."/>
            <person name="Tice H."/>
            <person name="Cheng J.F."/>
            <person name="Lucas S."/>
            <person name="Land M."/>
            <person name="Chen F."/>
            <person name="Bruce D."/>
            <person name="Goodwin L."/>
            <person name="Pitluck S."/>
            <person name="Ivanova N."/>
            <person name="Mavromatis K."/>
            <person name="Mikhailova N."/>
            <person name="Pati A."/>
            <person name="Chen A."/>
            <person name="Palaniappan K."/>
            <person name="Hauser L."/>
            <person name="Chang Y.J."/>
            <person name="Jeffries C.D."/>
            <person name="Munk C."/>
            <person name="Kiss H."/>
            <person name="Chain P."/>
            <person name="Han C."/>
            <person name="Brettin T."/>
            <person name="Detter J.C."/>
            <person name="Schuler E."/>
            <person name="Goker M."/>
            <person name="Rohde M."/>
            <person name="Bristow J."/>
            <person name="Eisen J.A."/>
            <person name="Markowitz V."/>
            <person name="Hugenholtz P."/>
            <person name="Kyrpides N.C."/>
            <person name="Klenk H.P."/>
        </authorList>
    </citation>
    <scope>NUCLEOTIDE SEQUENCE [LARGE SCALE GENOMIC DNA]</scope>
    <source>
        <strain evidence="10">ATCC 49802 / DSM 20745 / S 6022</strain>
    </source>
</reference>